<dbReference type="RefSeq" id="WP_205894026.1">
    <property type="nucleotide sequence ID" value="NZ_JADEVO010000054.1"/>
</dbReference>
<evidence type="ECO:0000259" key="1">
    <source>
        <dbReference type="Pfam" id="PF09722"/>
    </source>
</evidence>
<accession>A0ABS3AQE4</accession>
<comment type="caution">
    <text evidence="2">The sequence shown here is derived from an EMBL/GenBank/DDBJ whole genome shotgun (WGS) entry which is preliminary data.</text>
</comment>
<feature type="domain" description="Antitoxin Xre/MbcA/ParS-like toxin-binding" evidence="1">
    <location>
        <begin position="100"/>
        <end position="146"/>
    </location>
</feature>
<dbReference type="NCBIfam" id="TIGR02293">
    <property type="entry name" value="TAS_TIGR02293"/>
    <property type="match status" value="1"/>
</dbReference>
<dbReference type="Proteomes" id="UP000772591">
    <property type="component" value="Unassembled WGS sequence"/>
</dbReference>
<evidence type="ECO:0000313" key="3">
    <source>
        <dbReference type="Proteomes" id="UP000772591"/>
    </source>
</evidence>
<name>A0ABS3AQE4_9PSED</name>
<keyword evidence="3" id="KW-1185">Reference proteome</keyword>
<dbReference type="Pfam" id="PF09722">
    <property type="entry name" value="Xre_MbcA_ParS_C"/>
    <property type="match status" value="1"/>
</dbReference>
<reference evidence="2 3" key="1">
    <citation type="journal article" date="2021" name="Int. J. Syst. Evol. Microbiol.">
        <title>Pseudomonas piscium sp. nov., Pseudomonas pisciculturae sp. nov., Pseudomonas mucoides sp. nov. and Pseudomonas neuropathica sp. nov. isolated from rainbow trout.</title>
        <authorList>
            <person name="Duman M."/>
            <person name="Mulet M."/>
            <person name="Altun S."/>
            <person name="Saticioglu I.B."/>
            <person name="Gomila M."/>
            <person name="Lalucat J."/>
            <person name="Garcia-Valdes E."/>
        </authorList>
    </citation>
    <scope>NUCLEOTIDE SEQUENCE [LARGE SCALE GENOMIC DNA]</scope>
    <source>
        <strain evidence="2 3">LMG 28632</strain>
    </source>
</reference>
<proteinExistence type="predicted"/>
<dbReference type="EMBL" id="JADEVO010000054">
    <property type="protein sequence ID" value="MBN3968461.1"/>
    <property type="molecule type" value="Genomic_DNA"/>
</dbReference>
<gene>
    <name evidence="2" type="ORF">IMW75_24715</name>
</gene>
<organism evidence="2 3">
    <name type="scientific">Pseudomonas gregormendelii</name>
    <dbReference type="NCBI Taxonomy" id="1628277"/>
    <lineage>
        <taxon>Bacteria</taxon>
        <taxon>Pseudomonadati</taxon>
        <taxon>Pseudomonadota</taxon>
        <taxon>Gammaproteobacteria</taxon>
        <taxon>Pseudomonadales</taxon>
        <taxon>Pseudomonadaceae</taxon>
        <taxon>Pseudomonas</taxon>
    </lineage>
</organism>
<dbReference type="InterPro" id="IPR024467">
    <property type="entry name" value="Xre/MbcA/ParS-like_toxin-bd"/>
</dbReference>
<protein>
    <submittedName>
        <fullName evidence="2">DUF2384 domain-containing protein</fullName>
    </submittedName>
</protein>
<dbReference type="InterPro" id="IPR011979">
    <property type="entry name" value="Antitox_Xre"/>
</dbReference>
<sequence>MPDRIGDAAKGRQPSKGFFEALALASDPTASAHLINSQIDGSFYDDLACMFGIASHKLLDLLNIPASVQYRWRRTQRLSVDESDYALSQALVLREALGLFEGDKFETLEWLSRPNRALDHMAPISLLSTFAGIGIVEALIWKIENGVGI</sequence>
<evidence type="ECO:0000313" key="2">
    <source>
        <dbReference type="EMBL" id="MBN3968461.1"/>
    </source>
</evidence>